<dbReference type="GO" id="GO:0019284">
    <property type="term" value="P:L-methionine salvage from S-adenosylmethionine"/>
    <property type="evidence" value="ECO:0007669"/>
    <property type="project" value="TreeGrafter"/>
</dbReference>
<feature type="domain" description="Nucleoside phosphorylase" evidence="1">
    <location>
        <begin position="27"/>
        <end position="86"/>
    </location>
</feature>
<dbReference type="RefSeq" id="WP_072873441.1">
    <property type="nucleotide sequence ID" value="NZ_FRAF01000006.1"/>
</dbReference>
<dbReference type="GO" id="GO:0008782">
    <property type="term" value="F:adenosylhomocysteine nucleosidase activity"/>
    <property type="evidence" value="ECO:0007669"/>
    <property type="project" value="TreeGrafter"/>
</dbReference>
<dbReference type="PANTHER" id="PTHR46832:SF1">
    <property type="entry name" value="5'-METHYLTHIOADENOSINE_S-ADENOSYLHOMOCYSTEINE NUCLEOSIDASE"/>
    <property type="match status" value="1"/>
</dbReference>
<dbReference type="PANTHER" id="PTHR46832">
    <property type="entry name" value="5'-METHYLTHIOADENOSINE/S-ADENOSYLHOMOCYSTEINE NUCLEOSIDASE"/>
    <property type="match status" value="1"/>
</dbReference>
<dbReference type="SUPFAM" id="SSF53167">
    <property type="entry name" value="Purine and uridine phosphorylases"/>
    <property type="match status" value="1"/>
</dbReference>
<protein>
    <submittedName>
        <fullName evidence="2">Adenosylhomocysteine nucleosidase</fullName>
    </submittedName>
</protein>
<dbReference type="AlphaFoldDB" id="A0A1M6NMI2"/>
<evidence type="ECO:0000313" key="3">
    <source>
        <dbReference type="Proteomes" id="UP000184016"/>
    </source>
</evidence>
<dbReference type="InterPro" id="IPR000845">
    <property type="entry name" value="Nucleoside_phosphorylase_d"/>
</dbReference>
<dbReference type="Gene3D" id="3.40.50.1580">
    <property type="entry name" value="Nucleoside phosphorylase domain"/>
    <property type="match status" value="1"/>
</dbReference>
<reference evidence="3" key="1">
    <citation type="submission" date="2016-11" db="EMBL/GenBank/DDBJ databases">
        <authorList>
            <person name="Varghese N."/>
            <person name="Submissions S."/>
        </authorList>
    </citation>
    <scope>NUCLEOTIDE SEQUENCE [LARGE SCALE GENOMIC DNA]</scope>
    <source>
        <strain evidence="3">USBA-503</strain>
    </source>
</reference>
<dbReference type="GO" id="GO:0008930">
    <property type="term" value="F:methylthioadenosine nucleosidase activity"/>
    <property type="evidence" value="ECO:0007669"/>
    <property type="project" value="TreeGrafter"/>
</dbReference>
<gene>
    <name evidence="2" type="ORF">SAMN05443507_10697</name>
</gene>
<dbReference type="STRING" id="1830138.SAMN05443507_10697"/>
<keyword evidence="3" id="KW-1185">Reference proteome</keyword>
<proteinExistence type="predicted"/>
<name>A0A1M6NMI2_9BACL</name>
<dbReference type="EMBL" id="FRAF01000006">
    <property type="protein sequence ID" value="SHJ96834.1"/>
    <property type="molecule type" value="Genomic_DNA"/>
</dbReference>
<dbReference type="Proteomes" id="UP000184016">
    <property type="component" value="Unassembled WGS sequence"/>
</dbReference>
<dbReference type="GO" id="GO:0009116">
    <property type="term" value="P:nucleoside metabolic process"/>
    <property type="evidence" value="ECO:0007669"/>
    <property type="project" value="InterPro"/>
</dbReference>
<dbReference type="OrthoDB" id="2374434at2"/>
<accession>A0A1M6NMI2</accession>
<sequence>MRVLLLAAMPFEIAPFRRMEWPKHLQVQFAVTGIGPKAALYQIKSLMTHHQPDWIVGVGVCGALDGEYRPGDIAIPLEFVSDEGSVLLKAGLHKSYETSGRMLSVRRVAATPISKRSLQEAYTAHWVDQESYSWALAASDVGVPFLAIRSVLDTAEDYLPDWRQPFSWRHAVKLPLRVWMAQKNLANVGRQWICGLS</sequence>
<dbReference type="GO" id="GO:0005829">
    <property type="term" value="C:cytosol"/>
    <property type="evidence" value="ECO:0007669"/>
    <property type="project" value="TreeGrafter"/>
</dbReference>
<evidence type="ECO:0000259" key="1">
    <source>
        <dbReference type="Pfam" id="PF01048"/>
    </source>
</evidence>
<dbReference type="InterPro" id="IPR035994">
    <property type="entry name" value="Nucleoside_phosphorylase_sf"/>
</dbReference>
<organism evidence="2 3">
    <name type="scientific">Alicyclobacillus tolerans</name>
    <dbReference type="NCBI Taxonomy" id="90970"/>
    <lineage>
        <taxon>Bacteria</taxon>
        <taxon>Bacillati</taxon>
        <taxon>Bacillota</taxon>
        <taxon>Bacilli</taxon>
        <taxon>Bacillales</taxon>
        <taxon>Alicyclobacillaceae</taxon>
        <taxon>Alicyclobacillus</taxon>
    </lineage>
</organism>
<dbReference type="Pfam" id="PF01048">
    <property type="entry name" value="PNP_UDP_1"/>
    <property type="match status" value="1"/>
</dbReference>
<evidence type="ECO:0000313" key="2">
    <source>
        <dbReference type="EMBL" id="SHJ96834.1"/>
    </source>
</evidence>